<reference evidence="1 2" key="1">
    <citation type="submission" date="2019-03" db="EMBL/GenBank/DDBJ databases">
        <title>Genomic Encyclopedia of Type Strains, Phase IV (KMG-IV): sequencing the most valuable type-strain genomes for metagenomic binning, comparative biology and taxonomic classification.</title>
        <authorList>
            <person name="Goeker M."/>
        </authorList>
    </citation>
    <scope>NUCLEOTIDE SEQUENCE [LARGE SCALE GENOMIC DNA]</scope>
    <source>
        <strain evidence="1 2">DSM 45361</strain>
    </source>
</reference>
<dbReference type="GO" id="GO:0005829">
    <property type="term" value="C:cytosol"/>
    <property type="evidence" value="ECO:0007669"/>
    <property type="project" value="TreeGrafter"/>
</dbReference>
<dbReference type="OrthoDB" id="9801052at2"/>
<dbReference type="Proteomes" id="UP000295444">
    <property type="component" value="Unassembled WGS sequence"/>
</dbReference>
<protein>
    <submittedName>
        <fullName evidence="1">Spore coat polysaccharide biosynthesis protein SpsF</fullName>
    </submittedName>
</protein>
<name>A0A4R6SNJ5_LABRH</name>
<proteinExistence type="predicted"/>
<accession>A0A4R6SNJ5</accession>
<gene>
    <name evidence="1" type="ORF">EV186_101936</name>
</gene>
<organism evidence="1 2">
    <name type="scientific">Labedaea rhizosphaerae</name>
    <dbReference type="NCBI Taxonomy" id="598644"/>
    <lineage>
        <taxon>Bacteria</taxon>
        <taxon>Bacillati</taxon>
        <taxon>Actinomycetota</taxon>
        <taxon>Actinomycetes</taxon>
        <taxon>Pseudonocardiales</taxon>
        <taxon>Pseudonocardiaceae</taxon>
        <taxon>Labedaea</taxon>
    </lineage>
</organism>
<sequence length="245" mass="26030">MAPVRVNAVIQARSSSTRLPGKVLRDLGGRSVLSWVVRAARQAPGCNEVVVATSDAADDDAVAEEARACGALVARGPLDDVLNRFALAVERYPADAIVRLTADCPLLDPDVIGQVIALWRADPGLQYVSNVLVRTLPRGLDAELVRADVLAEQVATATGADRIHVTSGIYADPSRYRCAGVVVAPAADDLRVTLDTAEDAAVIEGVVAELGDRAPCWRDVVRVLRERPELAARNAQVRQKSVAQG</sequence>
<dbReference type="PANTHER" id="PTHR42866:SF1">
    <property type="entry name" value="SPORE COAT POLYSACCHARIDE BIOSYNTHESIS PROTEIN SPSF"/>
    <property type="match status" value="1"/>
</dbReference>
<dbReference type="EMBL" id="SNXZ01000001">
    <property type="protein sequence ID" value="TDQ04972.1"/>
    <property type="molecule type" value="Genomic_DNA"/>
</dbReference>
<evidence type="ECO:0000313" key="2">
    <source>
        <dbReference type="Proteomes" id="UP000295444"/>
    </source>
</evidence>
<dbReference type="InterPro" id="IPR003329">
    <property type="entry name" value="Cytidylyl_trans"/>
</dbReference>
<dbReference type="SUPFAM" id="SSF53448">
    <property type="entry name" value="Nucleotide-diphospho-sugar transferases"/>
    <property type="match status" value="1"/>
</dbReference>
<dbReference type="AlphaFoldDB" id="A0A4R6SNJ5"/>
<dbReference type="Pfam" id="PF02348">
    <property type="entry name" value="CTP_transf_3"/>
    <property type="match status" value="1"/>
</dbReference>
<evidence type="ECO:0000313" key="1">
    <source>
        <dbReference type="EMBL" id="TDQ04972.1"/>
    </source>
</evidence>
<dbReference type="RefSeq" id="WP_133847801.1">
    <property type="nucleotide sequence ID" value="NZ_SNXZ01000001.1"/>
</dbReference>
<dbReference type="Gene3D" id="3.90.550.10">
    <property type="entry name" value="Spore Coat Polysaccharide Biosynthesis Protein SpsA, Chain A"/>
    <property type="match status" value="1"/>
</dbReference>
<dbReference type="InterPro" id="IPR029044">
    <property type="entry name" value="Nucleotide-diphossugar_trans"/>
</dbReference>
<comment type="caution">
    <text evidence="1">The sequence shown here is derived from an EMBL/GenBank/DDBJ whole genome shotgun (WGS) entry which is preliminary data.</text>
</comment>
<dbReference type="PANTHER" id="PTHR42866">
    <property type="entry name" value="3-DEOXY-MANNO-OCTULOSONATE CYTIDYLYLTRANSFERASE"/>
    <property type="match status" value="1"/>
</dbReference>
<keyword evidence="2" id="KW-1185">Reference proteome</keyword>